<protein>
    <submittedName>
        <fullName evidence="1">Uncharacterized protein</fullName>
    </submittedName>
</protein>
<gene>
    <name evidence="1" type="ORF">SEMRO_3_G002530.1</name>
</gene>
<proteinExistence type="predicted"/>
<reference evidence="1" key="1">
    <citation type="submission" date="2020-06" db="EMBL/GenBank/DDBJ databases">
        <authorList>
            <consortium name="Plant Systems Biology data submission"/>
        </authorList>
    </citation>
    <scope>NUCLEOTIDE SEQUENCE</scope>
    <source>
        <strain evidence="1">D6</strain>
    </source>
</reference>
<dbReference type="AlphaFoldDB" id="A0A9N8D4J8"/>
<accession>A0A9N8D4J8</accession>
<organism evidence="1 2">
    <name type="scientific">Seminavis robusta</name>
    <dbReference type="NCBI Taxonomy" id="568900"/>
    <lineage>
        <taxon>Eukaryota</taxon>
        <taxon>Sar</taxon>
        <taxon>Stramenopiles</taxon>
        <taxon>Ochrophyta</taxon>
        <taxon>Bacillariophyta</taxon>
        <taxon>Bacillariophyceae</taxon>
        <taxon>Bacillariophycidae</taxon>
        <taxon>Naviculales</taxon>
        <taxon>Naviculaceae</taxon>
        <taxon>Seminavis</taxon>
    </lineage>
</organism>
<comment type="caution">
    <text evidence="1">The sequence shown here is derived from an EMBL/GenBank/DDBJ whole genome shotgun (WGS) entry which is preliminary data.</text>
</comment>
<sequence>MNLKLLVNIVRIQIDALVANHAAENGRLAELAKIEAPCVRDIIQRQLYVGTLPVGLETIIGTPHSILRGRAQELSSKPSKSARTLALTNSAEDHCWDSDTIGSSTCLVYTILPVWRSTHEPLVIQSQPVLAAAKNHDRANECDSSCKERTKRYNRQMHAFL</sequence>
<evidence type="ECO:0000313" key="2">
    <source>
        <dbReference type="Proteomes" id="UP001153069"/>
    </source>
</evidence>
<dbReference type="EMBL" id="CAICTM010000003">
    <property type="protein sequence ID" value="CAB9496278.1"/>
    <property type="molecule type" value="Genomic_DNA"/>
</dbReference>
<name>A0A9N8D4J8_9STRA</name>
<evidence type="ECO:0000313" key="1">
    <source>
        <dbReference type="EMBL" id="CAB9496278.1"/>
    </source>
</evidence>
<dbReference type="Proteomes" id="UP001153069">
    <property type="component" value="Unassembled WGS sequence"/>
</dbReference>
<keyword evidence="2" id="KW-1185">Reference proteome</keyword>